<dbReference type="EMBL" id="CP039865">
    <property type="protein sequence ID" value="QCK84433.1"/>
    <property type="molecule type" value="Genomic_DNA"/>
</dbReference>
<sequence>MPVTLKQVEAFYWTATLGGFVEAAQRLNLAQSTVSKRILELEDVIGGPLFERTSRSLRLTRAGGASLTLGSELLALELRFREAAGGGAGFSGPFRFGVTELVALTWLPAFILAMKSTHPDLVPVPEVAPSVELFAKLVSNDLDLVVALDPPASPDLTAVPLQSVVLEWVSAPGFGPAEDLIPLIDLAQYPVLTQAEGSGLQRLVLDWAAANGMQANQIVQCNSLNVLAGLAAAGLGVTVLTANYFEPEIRAGVLRVIRTEPAIPPIRYFAVYRTQDLSPLGGRMATIASQCCDFSARTLPGRGAGP</sequence>
<dbReference type="PRINTS" id="PR00039">
    <property type="entry name" value="HTHLYSR"/>
</dbReference>
<dbReference type="OrthoDB" id="9791253at2"/>
<dbReference type="Pfam" id="PF03466">
    <property type="entry name" value="LysR_substrate"/>
    <property type="match status" value="1"/>
</dbReference>
<dbReference type="GO" id="GO:0003700">
    <property type="term" value="F:DNA-binding transcription factor activity"/>
    <property type="evidence" value="ECO:0007669"/>
    <property type="project" value="InterPro"/>
</dbReference>
<dbReference type="Gene3D" id="1.10.10.10">
    <property type="entry name" value="Winged helix-like DNA-binding domain superfamily/Winged helix DNA-binding domain"/>
    <property type="match status" value="1"/>
</dbReference>
<dbReference type="InterPro" id="IPR005119">
    <property type="entry name" value="LysR_subst-bd"/>
</dbReference>
<organism evidence="6 7">
    <name type="scientific">Phreatobacter aquaticus</name>
    <dbReference type="NCBI Taxonomy" id="2570229"/>
    <lineage>
        <taxon>Bacteria</taxon>
        <taxon>Pseudomonadati</taxon>
        <taxon>Pseudomonadota</taxon>
        <taxon>Alphaproteobacteria</taxon>
        <taxon>Hyphomicrobiales</taxon>
        <taxon>Phreatobacteraceae</taxon>
        <taxon>Phreatobacter</taxon>
    </lineage>
</organism>
<evidence type="ECO:0000256" key="2">
    <source>
        <dbReference type="ARBA" id="ARBA00023015"/>
    </source>
</evidence>
<dbReference type="RefSeq" id="WP_137097768.1">
    <property type="nucleotide sequence ID" value="NZ_CP039865.1"/>
</dbReference>
<dbReference type="KEGG" id="paqt:E8L99_00800"/>
<accession>A0A4D7QFI6</accession>
<gene>
    <name evidence="6" type="ORF">E8L99_00800</name>
</gene>
<reference evidence="6 7" key="1">
    <citation type="submission" date="2019-04" db="EMBL/GenBank/DDBJ databases">
        <title>Phreatobacter aquaticus sp. nov.</title>
        <authorList>
            <person name="Choi A."/>
            <person name="Baek K."/>
        </authorList>
    </citation>
    <scope>NUCLEOTIDE SEQUENCE [LARGE SCALE GENOMIC DNA]</scope>
    <source>
        <strain evidence="6 7">NMCR1094</strain>
    </source>
</reference>
<keyword evidence="7" id="KW-1185">Reference proteome</keyword>
<dbReference type="InterPro" id="IPR000847">
    <property type="entry name" value="LysR_HTH_N"/>
</dbReference>
<name>A0A4D7QFI6_9HYPH</name>
<keyword evidence="3" id="KW-0238">DNA-binding</keyword>
<dbReference type="CDD" id="cd05466">
    <property type="entry name" value="PBP2_LTTR_substrate"/>
    <property type="match status" value="1"/>
</dbReference>
<comment type="similarity">
    <text evidence="1">Belongs to the LysR transcriptional regulatory family.</text>
</comment>
<dbReference type="SUPFAM" id="SSF53850">
    <property type="entry name" value="Periplasmic binding protein-like II"/>
    <property type="match status" value="1"/>
</dbReference>
<dbReference type="PROSITE" id="PS50931">
    <property type="entry name" value="HTH_LYSR"/>
    <property type="match status" value="1"/>
</dbReference>
<feature type="domain" description="HTH lysR-type" evidence="5">
    <location>
        <begin position="3"/>
        <end position="60"/>
    </location>
</feature>
<keyword evidence="2" id="KW-0805">Transcription regulation</keyword>
<protein>
    <submittedName>
        <fullName evidence="6">LysR family transcriptional regulator</fullName>
    </submittedName>
</protein>
<evidence type="ECO:0000259" key="5">
    <source>
        <dbReference type="PROSITE" id="PS50931"/>
    </source>
</evidence>
<evidence type="ECO:0000256" key="1">
    <source>
        <dbReference type="ARBA" id="ARBA00009437"/>
    </source>
</evidence>
<evidence type="ECO:0000256" key="4">
    <source>
        <dbReference type="ARBA" id="ARBA00023163"/>
    </source>
</evidence>
<dbReference type="PANTHER" id="PTHR30126:SF40">
    <property type="entry name" value="HTH-TYPE TRANSCRIPTIONAL REGULATOR GLTR"/>
    <property type="match status" value="1"/>
</dbReference>
<dbReference type="GO" id="GO:0000976">
    <property type="term" value="F:transcription cis-regulatory region binding"/>
    <property type="evidence" value="ECO:0007669"/>
    <property type="project" value="TreeGrafter"/>
</dbReference>
<dbReference type="InterPro" id="IPR036388">
    <property type="entry name" value="WH-like_DNA-bd_sf"/>
</dbReference>
<dbReference type="Proteomes" id="UP000298588">
    <property type="component" value="Chromosome"/>
</dbReference>
<evidence type="ECO:0000313" key="7">
    <source>
        <dbReference type="Proteomes" id="UP000298588"/>
    </source>
</evidence>
<keyword evidence="4" id="KW-0804">Transcription</keyword>
<proteinExistence type="inferred from homology"/>
<dbReference type="PANTHER" id="PTHR30126">
    <property type="entry name" value="HTH-TYPE TRANSCRIPTIONAL REGULATOR"/>
    <property type="match status" value="1"/>
</dbReference>
<dbReference type="Gene3D" id="3.40.190.10">
    <property type="entry name" value="Periplasmic binding protein-like II"/>
    <property type="match status" value="2"/>
</dbReference>
<evidence type="ECO:0000256" key="3">
    <source>
        <dbReference type="ARBA" id="ARBA00023125"/>
    </source>
</evidence>
<dbReference type="SUPFAM" id="SSF46785">
    <property type="entry name" value="Winged helix' DNA-binding domain"/>
    <property type="match status" value="1"/>
</dbReference>
<evidence type="ECO:0000313" key="6">
    <source>
        <dbReference type="EMBL" id="QCK84433.1"/>
    </source>
</evidence>
<dbReference type="Pfam" id="PF00126">
    <property type="entry name" value="HTH_1"/>
    <property type="match status" value="1"/>
</dbReference>
<dbReference type="AlphaFoldDB" id="A0A4D7QFI6"/>
<dbReference type="InterPro" id="IPR036390">
    <property type="entry name" value="WH_DNA-bd_sf"/>
</dbReference>